<keyword evidence="2 5" id="KW-0689">Ribosomal protein</keyword>
<keyword evidence="5" id="KW-0699">rRNA-binding</keyword>
<evidence type="ECO:0000313" key="8">
    <source>
        <dbReference type="Proteomes" id="UP000236845"/>
    </source>
</evidence>
<evidence type="ECO:0000313" key="7">
    <source>
        <dbReference type="EMBL" id="PIS40479.1"/>
    </source>
</evidence>
<dbReference type="SMART" id="SM00739">
    <property type="entry name" value="KOW"/>
    <property type="match status" value="1"/>
</dbReference>
<comment type="caution">
    <text evidence="7">The sequence shown here is derived from an EMBL/GenBank/DDBJ whole genome shotgun (WGS) entry which is preliminary data.</text>
</comment>
<comment type="similarity">
    <text evidence="1 5">Belongs to the universal ribosomal protein uL24 family.</text>
</comment>
<organism evidence="7 8">
    <name type="scientific">Candidatus Kerfeldbacteria bacterium CG08_land_8_20_14_0_20_43_14</name>
    <dbReference type="NCBI Taxonomy" id="2014246"/>
    <lineage>
        <taxon>Bacteria</taxon>
        <taxon>Candidatus Kerfeldiibacteriota</taxon>
    </lineage>
</organism>
<accession>A0A2H0YQD0</accession>
<evidence type="ECO:0000256" key="5">
    <source>
        <dbReference type="HAMAP-Rule" id="MF_01326"/>
    </source>
</evidence>
<proteinExistence type="inferred from homology"/>
<evidence type="ECO:0000256" key="4">
    <source>
        <dbReference type="ARBA" id="ARBA00035206"/>
    </source>
</evidence>
<comment type="function">
    <text evidence="5">One of the proteins that surrounds the polypeptide exit tunnel on the outside of the subunit.</text>
</comment>
<evidence type="ECO:0000256" key="2">
    <source>
        <dbReference type="ARBA" id="ARBA00022980"/>
    </source>
</evidence>
<dbReference type="GO" id="GO:0005840">
    <property type="term" value="C:ribosome"/>
    <property type="evidence" value="ECO:0007669"/>
    <property type="project" value="UniProtKB-KW"/>
</dbReference>
<keyword evidence="3 5" id="KW-0687">Ribonucleoprotein</keyword>
<dbReference type="NCBIfam" id="TIGR01079">
    <property type="entry name" value="rplX_bact"/>
    <property type="match status" value="1"/>
</dbReference>
<feature type="domain" description="KOW" evidence="6">
    <location>
        <begin position="2"/>
        <end position="29"/>
    </location>
</feature>
<evidence type="ECO:0000256" key="3">
    <source>
        <dbReference type="ARBA" id="ARBA00023274"/>
    </source>
</evidence>
<dbReference type="CDD" id="cd06089">
    <property type="entry name" value="KOW_RPL26"/>
    <property type="match status" value="1"/>
</dbReference>
<dbReference type="InterPro" id="IPR005824">
    <property type="entry name" value="KOW"/>
</dbReference>
<dbReference type="HAMAP" id="MF_01326_B">
    <property type="entry name" value="Ribosomal_uL24_B"/>
    <property type="match status" value="1"/>
</dbReference>
<dbReference type="GO" id="GO:0006412">
    <property type="term" value="P:translation"/>
    <property type="evidence" value="ECO:0007669"/>
    <property type="project" value="UniProtKB-UniRule"/>
</dbReference>
<dbReference type="InterPro" id="IPR014722">
    <property type="entry name" value="Rib_uL2_dom2"/>
</dbReference>
<dbReference type="GO" id="GO:0003735">
    <property type="term" value="F:structural constituent of ribosome"/>
    <property type="evidence" value="ECO:0007669"/>
    <property type="project" value="InterPro"/>
</dbReference>
<comment type="function">
    <text evidence="5">One of two assembly initiator proteins, it binds directly to the 5'-end of the 23S rRNA, where it nucleates assembly of the 50S subunit.</text>
</comment>
<dbReference type="GO" id="GO:0019843">
    <property type="term" value="F:rRNA binding"/>
    <property type="evidence" value="ECO:0007669"/>
    <property type="project" value="UniProtKB-UniRule"/>
</dbReference>
<evidence type="ECO:0000259" key="6">
    <source>
        <dbReference type="SMART" id="SM00739"/>
    </source>
</evidence>
<reference evidence="8" key="1">
    <citation type="submission" date="2017-09" db="EMBL/GenBank/DDBJ databases">
        <title>Depth-based differentiation of microbial function through sediment-hosted aquifers and enrichment of novel symbionts in the deep terrestrial subsurface.</title>
        <authorList>
            <person name="Probst A.J."/>
            <person name="Ladd B."/>
            <person name="Jarett J.K."/>
            <person name="Geller-Mcgrath D.E."/>
            <person name="Sieber C.M.K."/>
            <person name="Emerson J.B."/>
            <person name="Anantharaman K."/>
            <person name="Thomas B.C."/>
            <person name="Malmstrom R."/>
            <person name="Stieglmeier M."/>
            <person name="Klingl A."/>
            <person name="Woyke T."/>
            <person name="Ryan C.M."/>
            <person name="Banfield J.F."/>
        </authorList>
    </citation>
    <scope>NUCLEOTIDE SEQUENCE [LARGE SCALE GENOMIC DNA]</scope>
</reference>
<dbReference type="InterPro" id="IPR008991">
    <property type="entry name" value="Translation_prot_SH3-like_sf"/>
</dbReference>
<dbReference type="SUPFAM" id="SSF50104">
    <property type="entry name" value="Translation proteins SH3-like domain"/>
    <property type="match status" value="1"/>
</dbReference>
<dbReference type="GO" id="GO:1990904">
    <property type="term" value="C:ribonucleoprotein complex"/>
    <property type="evidence" value="ECO:0007669"/>
    <property type="project" value="UniProtKB-KW"/>
</dbReference>
<evidence type="ECO:0000256" key="1">
    <source>
        <dbReference type="ARBA" id="ARBA00010618"/>
    </source>
</evidence>
<sequence>MNFKSGEQVIIIKGQSRGKKGKILQVFPKKNLVVVEGVNERTRHIRNRRGRDKGQKVSFFAPLNVANVMLFCSKCNKPRRNKIFVSTDGKKQKVCVKCNSVFGI</sequence>
<dbReference type="InterPro" id="IPR041988">
    <property type="entry name" value="Ribosomal_uL24_KOW"/>
</dbReference>
<dbReference type="EMBL" id="PEXW01000067">
    <property type="protein sequence ID" value="PIS40479.1"/>
    <property type="molecule type" value="Genomic_DNA"/>
</dbReference>
<keyword evidence="5" id="KW-0694">RNA-binding</keyword>
<dbReference type="InterPro" id="IPR057264">
    <property type="entry name" value="Ribosomal_uL24_C"/>
</dbReference>
<name>A0A2H0YQD0_9BACT</name>
<dbReference type="Gene3D" id="2.30.30.30">
    <property type="match status" value="1"/>
</dbReference>
<dbReference type="Proteomes" id="UP000236845">
    <property type="component" value="Unassembled WGS sequence"/>
</dbReference>
<dbReference type="AlphaFoldDB" id="A0A2H0YQD0"/>
<dbReference type="Pfam" id="PF00467">
    <property type="entry name" value="KOW"/>
    <property type="match status" value="1"/>
</dbReference>
<dbReference type="Pfam" id="PF17136">
    <property type="entry name" value="ribosomal_L24"/>
    <property type="match status" value="1"/>
</dbReference>
<gene>
    <name evidence="5 7" type="primary">rplX</name>
    <name evidence="7" type="ORF">COT26_03090</name>
</gene>
<comment type="subunit">
    <text evidence="5">Part of the 50S ribosomal subunit.</text>
</comment>
<dbReference type="PANTHER" id="PTHR12903">
    <property type="entry name" value="MITOCHONDRIAL RIBOSOMAL PROTEIN L24"/>
    <property type="match status" value="1"/>
</dbReference>
<protein>
    <recommendedName>
        <fullName evidence="4 5">Large ribosomal subunit protein uL24</fullName>
    </recommendedName>
</protein>
<dbReference type="InterPro" id="IPR003256">
    <property type="entry name" value="Ribosomal_uL24"/>
</dbReference>